<dbReference type="InterPro" id="IPR051476">
    <property type="entry name" value="Bac_ResReg_Asp_Phosphatase"/>
</dbReference>
<comment type="subcellular location">
    <subcellularLocation>
        <location evidence="1">Cytoplasm</location>
    </subcellularLocation>
</comment>
<dbReference type="PROSITE" id="PS50005">
    <property type="entry name" value="TPR"/>
    <property type="match status" value="2"/>
</dbReference>
<evidence type="ECO:0000256" key="3">
    <source>
        <dbReference type="ARBA" id="ARBA00022737"/>
    </source>
</evidence>
<gene>
    <name evidence="9" type="ORF">MRATA1EN1_LOCUS5717</name>
</gene>
<evidence type="ECO:0000313" key="10">
    <source>
        <dbReference type="Proteomes" id="UP001176941"/>
    </source>
</evidence>
<sequence length="636" mass="71683">MTTLPPLPMTRPKLTTLARQKLPCSPRTIPRSELIKEKDDIDHYLEVNFKGLSKEEVAAYRNSYKKNVCVDMLRDGYHKSFTELFALAEKWDALREAARVRSLSWAQRPLEEQPDKLDHFYYYLTRAETAERKEYFEEVYNNLYALACYFNNSEDKWVRNHFYERCFKIAQVIKIDGGKKEAEARGHMGLLFEEDGQLLEAAEHYEAFHQLTQGRIWKDETGRVLNLLACESLLRTYRLLSDKMLENKEYKQAIRILIKACEIAKEGNDRKMEGEASYYLGLAHLAAGEYETALAVLNTYGKISTDLDDDLSLGRAYEAMAKVLQSQGQMAEAVKYLKKVVKIARNNFQNLDFVRASTMLGDIYNEKGHYNKASEYFQQAFNTTADIMNTSLMDETKVHYGIAKAHQMMLTVNSCIETADLTSLDYLLSWKDSRSDTTPDPTTGEFRRSTMESLYHTSEFSEEESSGFNEVFSEAINDLVWEKKGDRGPEGSRVNGRTEGLQRATTAREVPGGAQAGALPAGAGCGTRGCGDPTDPPGGLGETPGRPWSPSGARLAADRWTSLWLLRLEARDAPREAAQARSRAAPPECNLTGVSPVGRLRPRRRGPRGRKRKGEWGGGGDRERGSGVISTNWALS</sequence>
<dbReference type="SMART" id="SM00028">
    <property type="entry name" value="TPR"/>
    <property type="match status" value="4"/>
</dbReference>
<feature type="repeat" description="TPR" evidence="7">
    <location>
        <begin position="354"/>
        <end position="387"/>
    </location>
</feature>
<dbReference type="Proteomes" id="UP001176941">
    <property type="component" value="Chromosome 15"/>
</dbReference>
<dbReference type="Gene3D" id="1.25.40.10">
    <property type="entry name" value="Tetratricopeptide repeat domain"/>
    <property type="match status" value="2"/>
</dbReference>
<proteinExistence type="predicted"/>
<feature type="region of interest" description="Disordered" evidence="8">
    <location>
        <begin position="577"/>
        <end position="636"/>
    </location>
</feature>
<feature type="repeat" description="TPR" evidence="7">
    <location>
        <begin position="314"/>
        <end position="347"/>
    </location>
</feature>
<evidence type="ECO:0000256" key="5">
    <source>
        <dbReference type="ARBA" id="ARBA00040665"/>
    </source>
</evidence>
<dbReference type="EMBL" id="OX459951">
    <property type="protein sequence ID" value="CAI9156755.1"/>
    <property type="molecule type" value="Genomic_DNA"/>
</dbReference>
<name>A0ABN8Y713_RANTA</name>
<dbReference type="PANTHER" id="PTHR46630">
    <property type="entry name" value="TETRATRICOPEPTIDE REPEAT PROTEIN 29"/>
    <property type="match status" value="1"/>
</dbReference>
<keyword evidence="10" id="KW-1185">Reference proteome</keyword>
<evidence type="ECO:0000256" key="8">
    <source>
        <dbReference type="SAM" id="MobiDB-lite"/>
    </source>
</evidence>
<comment type="function">
    <text evidence="6">Axonemal protein which is implicated in axonemal and/or peri-axonemal structure assembly and regulates flagellum assembly and beating and therefore sperm motility.</text>
</comment>
<evidence type="ECO:0000256" key="4">
    <source>
        <dbReference type="ARBA" id="ARBA00022803"/>
    </source>
</evidence>
<keyword evidence="2" id="KW-0963">Cytoplasm</keyword>
<evidence type="ECO:0000256" key="6">
    <source>
        <dbReference type="ARBA" id="ARBA00044739"/>
    </source>
</evidence>
<feature type="compositionally biased region" description="Basic residues" evidence="8">
    <location>
        <begin position="600"/>
        <end position="613"/>
    </location>
</feature>
<organism evidence="9 10">
    <name type="scientific">Rangifer tarandus platyrhynchus</name>
    <name type="common">Svalbard reindeer</name>
    <dbReference type="NCBI Taxonomy" id="3082113"/>
    <lineage>
        <taxon>Eukaryota</taxon>
        <taxon>Metazoa</taxon>
        <taxon>Chordata</taxon>
        <taxon>Craniata</taxon>
        <taxon>Vertebrata</taxon>
        <taxon>Euteleostomi</taxon>
        <taxon>Mammalia</taxon>
        <taxon>Eutheria</taxon>
        <taxon>Laurasiatheria</taxon>
        <taxon>Artiodactyla</taxon>
        <taxon>Ruminantia</taxon>
        <taxon>Pecora</taxon>
        <taxon>Cervidae</taxon>
        <taxon>Odocoileinae</taxon>
        <taxon>Rangifer</taxon>
    </lineage>
</organism>
<dbReference type="SUPFAM" id="SSF48452">
    <property type="entry name" value="TPR-like"/>
    <property type="match status" value="1"/>
</dbReference>
<evidence type="ECO:0000313" key="9">
    <source>
        <dbReference type="EMBL" id="CAI9156755.1"/>
    </source>
</evidence>
<evidence type="ECO:0000256" key="7">
    <source>
        <dbReference type="PROSITE-ProRule" id="PRU00339"/>
    </source>
</evidence>
<dbReference type="InterPro" id="IPR011990">
    <property type="entry name" value="TPR-like_helical_dom_sf"/>
</dbReference>
<dbReference type="Pfam" id="PF13424">
    <property type="entry name" value="TPR_12"/>
    <property type="match status" value="1"/>
</dbReference>
<evidence type="ECO:0000256" key="2">
    <source>
        <dbReference type="ARBA" id="ARBA00022490"/>
    </source>
</evidence>
<reference evidence="9" key="1">
    <citation type="submission" date="2023-04" db="EMBL/GenBank/DDBJ databases">
        <authorList>
            <consortium name="ELIXIR-Norway"/>
        </authorList>
    </citation>
    <scope>NUCLEOTIDE SEQUENCE [LARGE SCALE GENOMIC DNA]</scope>
</reference>
<keyword evidence="4 7" id="KW-0802">TPR repeat</keyword>
<feature type="compositionally biased region" description="Low complexity" evidence="8">
    <location>
        <begin position="512"/>
        <end position="522"/>
    </location>
</feature>
<accession>A0ABN8Y713</accession>
<dbReference type="PANTHER" id="PTHR46630:SF1">
    <property type="entry name" value="TETRATRICOPEPTIDE REPEAT PROTEIN 29"/>
    <property type="match status" value="1"/>
</dbReference>
<feature type="region of interest" description="Disordered" evidence="8">
    <location>
        <begin position="483"/>
        <end position="554"/>
    </location>
</feature>
<protein>
    <recommendedName>
        <fullName evidence="5">Tetratricopeptide repeat protein 29</fullName>
    </recommendedName>
</protein>
<keyword evidence="3" id="KW-0677">Repeat</keyword>
<evidence type="ECO:0000256" key="1">
    <source>
        <dbReference type="ARBA" id="ARBA00004496"/>
    </source>
</evidence>
<dbReference type="InterPro" id="IPR019734">
    <property type="entry name" value="TPR_rpt"/>
</dbReference>